<dbReference type="RefSeq" id="XP_033601941.1">
    <property type="nucleotide sequence ID" value="XM_033746723.1"/>
</dbReference>
<keyword evidence="3" id="KW-1185">Reference proteome</keyword>
<gene>
    <name evidence="2" type="ORF">EJ05DRAFT_498701</name>
</gene>
<dbReference type="SUPFAM" id="SSF102198">
    <property type="entry name" value="Putative cyclase"/>
    <property type="match status" value="1"/>
</dbReference>
<dbReference type="PANTHER" id="PTHR34861">
    <property type="match status" value="1"/>
</dbReference>
<dbReference type="GeneID" id="54487777"/>
<dbReference type="Gene3D" id="3.50.30.50">
    <property type="entry name" value="Putative cyclase"/>
    <property type="match status" value="1"/>
</dbReference>
<dbReference type="Pfam" id="PF04199">
    <property type="entry name" value="Cyclase"/>
    <property type="match status" value="1"/>
</dbReference>
<name>A0A6A6WC01_9PEZI</name>
<reference evidence="2" key="1">
    <citation type="journal article" date="2020" name="Stud. Mycol.">
        <title>101 Dothideomycetes genomes: a test case for predicting lifestyles and emergence of pathogens.</title>
        <authorList>
            <person name="Haridas S."/>
            <person name="Albert R."/>
            <person name="Binder M."/>
            <person name="Bloem J."/>
            <person name="Labutti K."/>
            <person name="Salamov A."/>
            <person name="Andreopoulos B."/>
            <person name="Baker S."/>
            <person name="Barry K."/>
            <person name="Bills G."/>
            <person name="Bluhm B."/>
            <person name="Cannon C."/>
            <person name="Castanera R."/>
            <person name="Culley D."/>
            <person name="Daum C."/>
            <person name="Ezra D."/>
            <person name="Gonzalez J."/>
            <person name="Henrissat B."/>
            <person name="Kuo A."/>
            <person name="Liang C."/>
            <person name="Lipzen A."/>
            <person name="Lutzoni F."/>
            <person name="Magnuson J."/>
            <person name="Mondo S."/>
            <person name="Nolan M."/>
            <person name="Ohm R."/>
            <person name="Pangilinan J."/>
            <person name="Park H.-J."/>
            <person name="Ramirez L."/>
            <person name="Alfaro M."/>
            <person name="Sun H."/>
            <person name="Tritt A."/>
            <person name="Yoshinaga Y."/>
            <person name="Zwiers L.-H."/>
            <person name="Turgeon B."/>
            <person name="Goodwin S."/>
            <person name="Spatafora J."/>
            <person name="Crous P."/>
            <person name="Grigoriev I."/>
        </authorList>
    </citation>
    <scope>NUCLEOTIDE SEQUENCE</scope>
    <source>
        <strain evidence="2">CBS 121739</strain>
    </source>
</reference>
<dbReference type="OrthoDB" id="5396at2759"/>
<dbReference type="PANTHER" id="PTHR34861:SF8">
    <property type="entry name" value="CYCLASE"/>
    <property type="match status" value="1"/>
</dbReference>
<sequence>MAQKDPYDLKFDELPNPMRVWKGPPGSHEEALGKVSILTPDVVAKAASQEIRTGRRVTVNWSLEQLEYAPFGRIPVKHSIIPILDGDAFDDIYTFNPQQSSQWDGLRHFSQPKFVEDGQRSVERVFYGGTTKTQIYNRTNSRLGIQAWASEGIAGRGVLIDYAWWAEKQGIEYSTFSQHHVKLSDITQIAKECDIIFQRGDILIVRIGMTKEWNSWSDQAKQEYASQSNPLHAGVENSMDVLRWIWDTGFSAVAGDAISWEVRIPIPVDRRSFQSDVPQVFPSINPPLFLHEYLLAGWGMPIGEMFDLEALSQTCQELDRWTFFVTSAPLNMPGGVSSPPNALMIF</sequence>
<dbReference type="GO" id="GO:0019441">
    <property type="term" value="P:L-tryptophan catabolic process to kynurenine"/>
    <property type="evidence" value="ECO:0007669"/>
    <property type="project" value="InterPro"/>
</dbReference>
<evidence type="ECO:0000256" key="1">
    <source>
        <dbReference type="ARBA" id="ARBA00007865"/>
    </source>
</evidence>
<dbReference type="Proteomes" id="UP000799437">
    <property type="component" value="Unassembled WGS sequence"/>
</dbReference>
<dbReference type="AlphaFoldDB" id="A0A6A6WC01"/>
<dbReference type="InterPro" id="IPR037175">
    <property type="entry name" value="KFase_sf"/>
</dbReference>
<evidence type="ECO:0000313" key="3">
    <source>
        <dbReference type="Proteomes" id="UP000799437"/>
    </source>
</evidence>
<dbReference type="GO" id="GO:0004061">
    <property type="term" value="F:arylformamidase activity"/>
    <property type="evidence" value="ECO:0007669"/>
    <property type="project" value="InterPro"/>
</dbReference>
<accession>A0A6A6WC01</accession>
<dbReference type="InterPro" id="IPR007325">
    <property type="entry name" value="KFase/CYL"/>
</dbReference>
<evidence type="ECO:0000313" key="2">
    <source>
        <dbReference type="EMBL" id="KAF2759490.1"/>
    </source>
</evidence>
<protein>
    <recommendedName>
        <fullName evidence="4">Cyclase</fullName>
    </recommendedName>
</protein>
<organism evidence="2 3">
    <name type="scientific">Pseudovirgaria hyperparasitica</name>
    <dbReference type="NCBI Taxonomy" id="470096"/>
    <lineage>
        <taxon>Eukaryota</taxon>
        <taxon>Fungi</taxon>
        <taxon>Dikarya</taxon>
        <taxon>Ascomycota</taxon>
        <taxon>Pezizomycotina</taxon>
        <taxon>Dothideomycetes</taxon>
        <taxon>Dothideomycetes incertae sedis</taxon>
        <taxon>Acrospermales</taxon>
        <taxon>Acrospermaceae</taxon>
        <taxon>Pseudovirgaria</taxon>
    </lineage>
</organism>
<proteinExistence type="inferred from homology"/>
<comment type="similarity">
    <text evidence="1">Belongs to the Cyclase 1 superfamily.</text>
</comment>
<dbReference type="EMBL" id="ML996569">
    <property type="protein sequence ID" value="KAF2759490.1"/>
    <property type="molecule type" value="Genomic_DNA"/>
</dbReference>
<evidence type="ECO:0008006" key="4">
    <source>
        <dbReference type="Google" id="ProtNLM"/>
    </source>
</evidence>